<dbReference type="OrthoDB" id="29221at2759"/>
<proteinExistence type="predicted"/>
<dbReference type="VEuPathDB" id="MicrosporidiaDB:CWI38_0057p0060"/>
<keyword evidence="2" id="KW-1185">Reference proteome</keyword>
<evidence type="ECO:0000313" key="2">
    <source>
        <dbReference type="Proteomes" id="UP000292282"/>
    </source>
</evidence>
<accession>A0A4Q9M4N2</accession>
<reference evidence="1 2" key="1">
    <citation type="submission" date="2017-12" db="EMBL/GenBank/DDBJ databases">
        <authorList>
            <person name="Pombert J.-F."/>
            <person name="Haag K.L."/>
            <person name="Ebert D."/>
        </authorList>
    </citation>
    <scope>NUCLEOTIDE SEQUENCE [LARGE SCALE GENOMIC DNA]</scope>
    <source>
        <strain evidence="1">IL-G-3</strain>
    </source>
</reference>
<protein>
    <submittedName>
        <fullName evidence="1">Uncharacterized protein</fullName>
    </submittedName>
</protein>
<gene>
    <name evidence="1" type="ORF">CWI38_0057p0060</name>
</gene>
<sequence length="351" mass="40448">MDILIQKIEELCIQNNININLSLDILNDTPQQEWWNITYIKKSKDLFYKKKEIKFQRKQEIKKEKQKIKFLKIQQKKENELLYGNKGGVIGNEDEDMVRGVTDSREGEGVIDSIYNYKGASNSIDKQQGVNASIYNYKGASNSIDKQQGVTNSIYNYKGASNSIDKQQGVNASIYKQQGLNASIYNYKGASNSIDNYKGASNSTYEQNPLNNSTNTLHPFNNTPHPLTNTNIGVIIFISPLNYNTSYIRKGRSITYNSFILNIFQTKKINENIKYFKKLKFNILWFSYNCYIYTEYKEIKYFKGIENLKEYFFIKGVEGVSYIGIEGVIYIGVEGVGIYEESRGVIYIDML</sequence>
<dbReference type="Proteomes" id="UP000292282">
    <property type="component" value="Unassembled WGS sequence"/>
</dbReference>
<organism evidence="1 2">
    <name type="scientific">Hamiltosporidium tvaerminnensis</name>
    <dbReference type="NCBI Taxonomy" id="1176355"/>
    <lineage>
        <taxon>Eukaryota</taxon>
        <taxon>Fungi</taxon>
        <taxon>Fungi incertae sedis</taxon>
        <taxon>Microsporidia</taxon>
        <taxon>Dubosqiidae</taxon>
        <taxon>Hamiltosporidium</taxon>
    </lineage>
</organism>
<evidence type="ECO:0000313" key="1">
    <source>
        <dbReference type="EMBL" id="TBU20526.1"/>
    </source>
</evidence>
<dbReference type="EMBL" id="PITK01000057">
    <property type="protein sequence ID" value="TBU20526.1"/>
    <property type="molecule type" value="Genomic_DNA"/>
</dbReference>
<dbReference type="AlphaFoldDB" id="A0A4Q9M4N2"/>
<name>A0A4Q9M4N2_9MICR</name>
<comment type="caution">
    <text evidence="1">The sequence shown here is derived from an EMBL/GenBank/DDBJ whole genome shotgun (WGS) entry which is preliminary data.</text>
</comment>